<dbReference type="EMBL" id="WBOF01000007">
    <property type="protein sequence ID" value="MQS17884.1"/>
    <property type="molecule type" value="Genomic_DNA"/>
</dbReference>
<keyword evidence="2" id="KW-1185">Reference proteome</keyword>
<evidence type="ECO:0000313" key="1">
    <source>
        <dbReference type="EMBL" id="MQS17884.1"/>
    </source>
</evidence>
<sequence length="132" mass="13552">MTDNLPRLTAAPDLALVTVDGVITEMSGYNPRQLVLTDDTGSIDITVPAGCLGGPAVNDAARLVGTYAVVAGRREDTGHVLAAVVQLAERTAARDLLIPATLSGLSENVVQLLATTTAITPRALPPGPRTAN</sequence>
<dbReference type="AlphaFoldDB" id="A0A6N7L5Z2"/>
<dbReference type="Proteomes" id="UP000450000">
    <property type="component" value="Unassembled WGS sequence"/>
</dbReference>
<gene>
    <name evidence="1" type="ORF">F7Q99_38285</name>
</gene>
<comment type="caution">
    <text evidence="1">The sequence shown here is derived from an EMBL/GenBank/DDBJ whole genome shotgun (WGS) entry which is preliminary data.</text>
</comment>
<protein>
    <submittedName>
        <fullName evidence="1">Uncharacterized protein</fullName>
    </submittedName>
</protein>
<name>A0A6N7L5Z2_9ACTN</name>
<reference evidence="1 2" key="1">
    <citation type="submission" date="2019-09" db="EMBL/GenBank/DDBJ databases">
        <title>Genome Sequences of Streptomyces kaniharaensis ATCC 21070.</title>
        <authorList>
            <person name="Zhu W."/>
            <person name="De Crecy-Lagard V."/>
            <person name="Richards N.G."/>
        </authorList>
    </citation>
    <scope>NUCLEOTIDE SEQUENCE [LARGE SCALE GENOMIC DNA]</scope>
    <source>
        <strain evidence="1 2">SF-557</strain>
    </source>
</reference>
<proteinExistence type="predicted"/>
<dbReference type="RefSeq" id="WP_153471657.1">
    <property type="nucleotide sequence ID" value="NZ_WBOF01000007.1"/>
</dbReference>
<organism evidence="1 2">
    <name type="scientific">Streptomyces kaniharaensis</name>
    <dbReference type="NCBI Taxonomy" id="212423"/>
    <lineage>
        <taxon>Bacteria</taxon>
        <taxon>Bacillati</taxon>
        <taxon>Actinomycetota</taxon>
        <taxon>Actinomycetes</taxon>
        <taxon>Kitasatosporales</taxon>
        <taxon>Streptomycetaceae</taxon>
        <taxon>Streptomyces</taxon>
    </lineage>
</organism>
<accession>A0A6N7L5Z2</accession>
<evidence type="ECO:0000313" key="2">
    <source>
        <dbReference type="Proteomes" id="UP000450000"/>
    </source>
</evidence>
<dbReference type="OrthoDB" id="9895731at2"/>